<sequence>MIKSILAVLPSLLLVPLLIISNALFPQVDRHYYLDSDPQSNKPLPAASLPIFPTPGTYDLGLTSDGTHRVRFNFAGAWAGDTLAPCHMLRVGLSEGYAHQICYEPVNGQVQAPTGDTTNEGEIEYRPIDPAQIAAQAVNYQTPAGMQVNVQPNKGWVFATVPTIVYMTGDKPSYSMNIDGLDVEVTWNVREHQIEFNEPGGSGSKLVALTDGAPYPNESITWTYRNEGKAHVLVTTVWDAKVTIAGSSFDLPKQHTTTSSSSEFEIRKPIISLTKPKY</sequence>
<keyword evidence="2" id="KW-1185">Reference proteome</keyword>
<dbReference type="Proteomes" id="UP000014387">
    <property type="component" value="Unassembled WGS sequence"/>
</dbReference>
<gene>
    <name evidence="1" type="ORF">HMPREF9238_01577</name>
</gene>
<name>A0A9W5RCW5_9ACTO</name>
<accession>A0A9W5RCW5</accession>
<dbReference type="AlphaFoldDB" id="A0A9W5RCW5"/>
<organism evidence="1 2">
    <name type="scientific">Gleimia europaea ACS-120-V-Col10b</name>
    <dbReference type="NCBI Taxonomy" id="883069"/>
    <lineage>
        <taxon>Bacteria</taxon>
        <taxon>Bacillati</taxon>
        <taxon>Actinomycetota</taxon>
        <taxon>Actinomycetes</taxon>
        <taxon>Actinomycetales</taxon>
        <taxon>Actinomycetaceae</taxon>
        <taxon>Gleimia</taxon>
    </lineage>
</organism>
<reference evidence="1 2" key="1">
    <citation type="submission" date="2013-05" db="EMBL/GenBank/DDBJ databases">
        <title>The Genome Sequence of Actinomyces europaeus ACS-120-V-COL10B.</title>
        <authorList>
            <consortium name="The Broad Institute Genomics Platform"/>
            <person name="Earl A."/>
            <person name="Ward D."/>
            <person name="Feldgarden M."/>
            <person name="Gevers D."/>
            <person name="Saerens B."/>
            <person name="Vaneechoutte M."/>
            <person name="Walker B."/>
            <person name="Young S."/>
            <person name="Zeng Q."/>
            <person name="Gargeya S."/>
            <person name="Fitzgerald M."/>
            <person name="Haas B."/>
            <person name="Abouelleil A."/>
            <person name="Allen A.W."/>
            <person name="Alvarado L."/>
            <person name="Arachchi H.M."/>
            <person name="Berlin A.M."/>
            <person name="Chapman S.B."/>
            <person name="Gainer-Dewar J."/>
            <person name="Goldberg J."/>
            <person name="Griggs A."/>
            <person name="Gujja S."/>
            <person name="Hansen M."/>
            <person name="Howarth C."/>
            <person name="Imamovic A."/>
            <person name="Ireland A."/>
            <person name="Larimer J."/>
            <person name="McCowan C."/>
            <person name="Murphy C."/>
            <person name="Pearson M."/>
            <person name="Poon T.W."/>
            <person name="Priest M."/>
            <person name="Roberts A."/>
            <person name="Saif S."/>
            <person name="Shea T."/>
            <person name="Sisk P."/>
            <person name="Sykes S."/>
            <person name="Wortman J."/>
            <person name="Nusbaum C."/>
            <person name="Birren B."/>
        </authorList>
    </citation>
    <scope>NUCLEOTIDE SEQUENCE [LARGE SCALE GENOMIC DNA]</scope>
    <source>
        <strain evidence="1 2">ACS-120-V-Col10b</strain>
    </source>
</reference>
<dbReference type="EMBL" id="AGWN01000003">
    <property type="protein sequence ID" value="EPD29441.1"/>
    <property type="molecule type" value="Genomic_DNA"/>
</dbReference>
<evidence type="ECO:0000313" key="1">
    <source>
        <dbReference type="EMBL" id="EPD29441.1"/>
    </source>
</evidence>
<proteinExistence type="predicted"/>
<evidence type="ECO:0000313" key="2">
    <source>
        <dbReference type="Proteomes" id="UP000014387"/>
    </source>
</evidence>
<protein>
    <submittedName>
        <fullName evidence="1">Uncharacterized protein</fullName>
    </submittedName>
</protein>
<comment type="caution">
    <text evidence="1">The sequence shown here is derived from an EMBL/GenBank/DDBJ whole genome shotgun (WGS) entry which is preliminary data.</text>
</comment>